<proteinExistence type="predicted"/>
<reference evidence="4" key="1">
    <citation type="journal article" date="2022" name="Microbiol. Resour. Announc.">
        <title>Genome Sequence of Cupriavidus campinensis Strain G5, a Member of a Bacterial Consortium Capable of Polyethylene Degradation.</title>
        <authorList>
            <person name="Schneider B."/>
            <person name="Pfeiffer F."/>
            <person name="Dyall-Smith M."/>
            <person name="Kunte H.J."/>
        </authorList>
    </citation>
    <scope>NUCLEOTIDE SEQUENCE</scope>
    <source>
        <strain evidence="4">G5</strain>
    </source>
</reference>
<protein>
    <submittedName>
        <fullName evidence="4">DUF1254 domain-containing protein</fullName>
    </submittedName>
</protein>
<dbReference type="InterPro" id="IPR010621">
    <property type="entry name" value="DUF1214"/>
</dbReference>
<dbReference type="Proteomes" id="UP001056132">
    <property type="component" value="Chromosome 2"/>
</dbReference>
<dbReference type="AlphaFoldDB" id="A0AAE9L480"/>
<gene>
    <name evidence="4" type="ORF">M5D45_23580</name>
</gene>
<dbReference type="Gene3D" id="2.60.120.600">
    <property type="entry name" value="Domain of unknown function DUF1214, C-terminal domain"/>
    <property type="match status" value="1"/>
</dbReference>
<keyword evidence="1" id="KW-0732">Signal</keyword>
<evidence type="ECO:0000259" key="2">
    <source>
        <dbReference type="Pfam" id="PF06742"/>
    </source>
</evidence>
<feature type="domain" description="DUF1214" evidence="2">
    <location>
        <begin position="344"/>
        <end position="450"/>
    </location>
</feature>
<dbReference type="InterPro" id="IPR037050">
    <property type="entry name" value="DUF1254_sf"/>
</dbReference>
<dbReference type="Pfam" id="PF06863">
    <property type="entry name" value="DUF1254"/>
    <property type="match status" value="1"/>
</dbReference>
<name>A0AAE9L480_9BURK</name>
<dbReference type="RefSeq" id="WP_250025386.1">
    <property type="nucleotide sequence ID" value="NZ_CP097331.1"/>
</dbReference>
<feature type="signal peptide" evidence="1">
    <location>
        <begin position="1"/>
        <end position="17"/>
    </location>
</feature>
<dbReference type="KEGG" id="ccam:M5D45_23580"/>
<feature type="domain" description="DUF1254" evidence="3">
    <location>
        <begin position="66"/>
        <end position="197"/>
    </location>
</feature>
<dbReference type="EMBL" id="CP097331">
    <property type="protein sequence ID" value="URF06119.1"/>
    <property type="molecule type" value="Genomic_DNA"/>
</dbReference>
<dbReference type="Gene3D" id="2.60.40.1610">
    <property type="entry name" value="Domain of unknown function DUF1254"/>
    <property type="match status" value="1"/>
</dbReference>
<dbReference type="PANTHER" id="PTHR36509:SF3">
    <property type="entry name" value="SIGNAL PEPTIDE PROTEIN"/>
    <property type="match status" value="1"/>
</dbReference>
<evidence type="ECO:0000259" key="3">
    <source>
        <dbReference type="Pfam" id="PF06863"/>
    </source>
</evidence>
<evidence type="ECO:0000313" key="4">
    <source>
        <dbReference type="EMBL" id="URF06119.1"/>
    </source>
</evidence>
<dbReference type="PANTHER" id="PTHR36509">
    <property type="entry name" value="BLL3101 PROTEIN"/>
    <property type="match status" value="1"/>
</dbReference>
<dbReference type="SUPFAM" id="SSF160935">
    <property type="entry name" value="VPA0735-like"/>
    <property type="match status" value="1"/>
</dbReference>
<dbReference type="InterPro" id="IPR010679">
    <property type="entry name" value="DUF1254"/>
</dbReference>
<feature type="chain" id="PRO_5042005198" evidence="1">
    <location>
        <begin position="18"/>
        <end position="466"/>
    </location>
</feature>
<evidence type="ECO:0000256" key="1">
    <source>
        <dbReference type="SAM" id="SignalP"/>
    </source>
</evidence>
<accession>A0AAE9L480</accession>
<dbReference type="InterPro" id="IPR037049">
    <property type="entry name" value="DUF1214_C_sf"/>
</dbReference>
<reference evidence="4" key="2">
    <citation type="submission" date="2022-05" db="EMBL/GenBank/DDBJ databases">
        <authorList>
            <person name="Kunte H.-J."/>
        </authorList>
    </citation>
    <scope>NUCLEOTIDE SEQUENCE</scope>
    <source>
        <strain evidence="4">G5</strain>
    </source>
</reference>
<sequence>MVLGTLILILSLHSSWAAPPAAKGPNRELAERMMERRAVEAVLWGMPAVNFQLMLDAFQRLGGASNQVAYWSRPLNWKNQTLTPNPDTIYLMPFYDVRQGPMVLEIPPAEDGSITGSIDDAWQNALEDVGPAGADKGNGGKYLIMPPDYKEAVPDGYRPVRSDTYRGFAILRSNLQSGSDADIEKAVTYGKRIKFYPLSSAHEQTKFVDAYDQVFDSTIPYDATYFDALDRFVQAEPWLTRDKVMIDILTSIGIRQGKRFTPDAKANAILASAAREARAYIDVQYEKVFIPPFNEGTHWALPASSEVAEGMPNFFAKPDSYPIDGRAITYSMAYFSAKRIGTGQFYLMTIKDKNGNRLDGRKSYRLTVPANAPVKLYWSATVYDGRTHALIRNMRWASRSSTTPGLRSNADGSVDIYFGPTPPAGKEINWIPTSRAGRFEVLFRLYGPEKPFFDKTWKLPDLEVVN</sequence>
<evidence type="ECO:0000313" key="5">
    <source>
        <dbReference type="Proteomes" id="UP001056132"/>
    </source>
</evidence>
<dbReference type="Gene3D" id="1.10.3360.10">
    <property type="entry name" value="VPA0735-like domain"/>
    <property type="match status" value="1"/>
</dbReference>
<dbReference type="Pfam" id="PF06742">
    <property type="entry name" value="DUF1214"/>
    <property type="match status" value="1"/>
</dbReference>
<organism evidence="4 5">
    <name type="scientific">Cupriavidus campinensis</name>
    <dbReference type="NCBI Taxonomy" id="151783"/>
    <lineage>
        <taxon>Bacteria</taxon>
        <taxon>Pseudomonadati</taxon>
        <taxon>Pseudomonadota</taxon>
        <taxon>Betaproteobacteria</taxon>
        <taxon>Burkholderiales</taxon>
        <taxon>Burkholderiaceae</taxon>
        <taxon>Cupriavidus</taxon>
    </lineage>
</organism>